<dbReference type="InterPro" id="IPR050317">
    <property type="entry name" value="Plant_Fungal_Acyltransferase"/>
</dbReference>
<dbReference type="InterPro" id="IPR023213">
    <property type="entry name" value="CAT-like_dom_sf"/>
</dbReference>
<evidence type="ECO:0000259" key="4">
    <source>
        <dbReference type="Pfam" id="PF22664"/>
    </source>
</evidence>
<evidence type="ECO:0000256" key="1">
    <source>
        <dbReference type="ARBA" id="ARBA00022679"/>
    </source>
</evidence>
<feature type="compositionally biased region" description="Low complexity" evidence="3">
    <location>
        <begin position="211"/>
        <end position="220"/>
    </location>
</feature>
<organism evidence="5 6">
    <name type="scientific">Penicillium alfredii</name>
    <dbReference type="NCBI Taxonomy" id="1506179"/>
    <lineage>
        <taxon>Eukaryota</taxon>
        <taxon>Fungi</taxon>
        <taxon>Dikarya</taxon>
        <taxon>Ascomycota</taxon>
        <taxon>Pezizomycotina</taxon>
        <taxon>Eurotiomycetes</taxon>
        <taxon>Eurotiomycetidae</taxon>
        <taxon>Eurotiales</taxon>
        <taxon>Aspergillaceae</taxon>
        <taxon>Penicillium</taxon>
    </lineage>
</organism>
<evidence type="ECO:0000313" key="6">
    <source>
        <dbReference type="Proteomes" id="UP001141434"/>
    </source>
</evidence>
<evidence type="ECO:0000256" key="2">
    <source>
        <dbReference type="ARBA" id="ARBA00023315"/>
    </source>
</evidence>
<gene>
    <name evidence="5" type="ORF">NUU61_007468</name>
</gene>
<dbReference type="InterPro" id="IPR054710">
    <property type="entry name" value="Tri101-like_N"/>
</dbReference>
<dbReference type="PANTHER" id="PTHR31642:SF270">
    <property type="entry name" value="O-ACYLTRANSFERASE AUSQ"/>
    <property type="match status" value="1"/>
</dbReference>
<feature type="region of interest" description="Disordered" evidence="3">
    <location>
        <begin position="203"/>
        <end position="228"/>
    </location>
</feature>
<sequence length="444" mass="48850">METLPDMQDVFGQLPRMKGYTHLVLCFAHPPSISRETIVQALEAAARRLTATFPWLAGKVINTGVGPGCTGAFIVEPCYQTENILRFQDRADDCPSYEDIVRMNGASDLLDGSLLSAETSLPDSYTETDTSPAPALTLTVSWIRNGLLLNCAAQHNVLDMGGIDQIFGLLATALQGREFGKTAIEINNCDRLTVFPLLGPEEPKCDHGQMRRPSSLNPSLRSPPPPGPQPAFHHFRFSAAHLADLTNLSATPSTDDALSAFVWKRLSAVRFSLGQLPDAVAGFSRAVDCRRTLGVPAEYMGVLVVKIFSTMTFKELDNTHLAAVAAHLRRDVQRIRDRYFLRSLATLIAEEPDKSTFNFVPGFRPDTWINASSWASVGAYGLEFGVLGKPAVVRRPRSKPVQSLLYFLPRLECGDINVLLCLKETEIQGLRSDAEWAHYAEYIG</sequence>
<keyword evidence="1" id="KW-0808">Transferase</keyword>
<dbReference type="OrthoDB" id="1862401at2759"/>
<dbReference type="PANTHER" id="PTHR31642">
    <property type="entry name" value="TRICHOTHECENE 3-O-ACETYLTRANSFERASE"/>
    <property type="match status" value="1"/>
</dbReference>
<proteinExistence type="predicted"/>
<dbReference type="RefSeq" id="XP_056510793.1">
    <property type="nucleotide sequence ID" value="XM_056657993.1"/>
</dbReference>
<dbReference type="GeneID" id="81397162"/>
<keyword evidence="2" id="KW-0012">Acyltransferase</keyword>
<dbReference type="GO" id="GO:0016747">
    <property type="term" value="F:acyltransferase activity, transferring groups other than amino-acyl groups"/>
    <property type="evidence" value="ECO:0007669"/>
    <property type="project" value="TreeGrafter"/>
</dbReference>
<evidence type="ECO:0000256" key="3">
    <source>
        <dbReference type="SAM" id="MobiDB-lite"/>
    </source>
</evidence>
<dbReference type="Pfam" id="PF22664">
    <property type="entry name" value="TRI-like_N"/>
    <property type="match status" value="1"/>
</dbReference>
<dbReference type="AlphaFoldDB" id="A0A9W9F2S0"/>
<comment type="caution">
    <text evidence="5">The sequence shown here is derived from an EMBL/GenBank/DDBJ whole genome shotgun (WGS) entry which is preliminary data.</text>
</comment>
<reference evidence="5" key="1">
    <citation type="submission" date="2022-11" db="EMBL/GenBank/DDBJ databases">
        <authorList>
            <person name="Petersen C."/>
        </authorList>
    </citation>
    <scope>NUCLEOTIDE SEQUENCE</scope>
    <source>
        <strain evidence="5">IBT 34128</strain>
    </source>
</reference>
<dbReference type="EMBL" id="JAPMSZ010000009">
    <property type="protein sequence ID" value="KAJ5092598.1"/>
    <property type="molecule type" value="Genomic_DNA"/>
</dbReference>
<feature type="domain" description="Trichothecene 3-O-acetyltransferase-like N-terminal" evidence="4">
    <location>
        <begin position="20"/>
        <end position="173"/>
    </location>
</feature>
<reference evidence="5" key="2">
    <citation type="journal article" date="2023" name="IMA Fungus">
        <title>Comparative genomic study of the Penicillium genus elucidates a diverse pangenome and 15 lateral gene transfer events.</title>
        <authorList>
            <person name="Petersen C."/>
            <person name="Sorensen T."/>
            <person name="Nielsen M.R."/>
            <person name="Sondergaard T.E."/>
            <person name="Sorensen J.L."/>
            <person name="Fitzpatrick D.A."/>
            <person name="Frisvad J.C."/>
            <person name="Nielsen K.L."/>
        </authorList>
    </citation>
    <scope>NUCLEOTIDE SEQUENCE</scope>
    <source>
        <strain evidence="5">IBT 34128</strain>
    </source>
</reference>
<dbReference type="Proteomes" id="UP001141434">
    <property type="component" value="Unassembled WGS sequence"/>
</dbReference>
<keyword evidence="6" id="KW-1185">Reference proteome</keyword>
<name>A0A9W9F2S0_9EURO</name>
<protein>
    <recommendedName>
        <fullName evidence="4">Trichothecene 3-O-acetyltransferase-like N-terminal domain-containing protein</fullName>
    </recommendedName>
</protein>
<evidence type="ECO:0000313" key="5">
    <source>
        <dbReference type="EMBL" id="KAJ5092598.1"/>
    </source>
</evidence>
<accession>A0A9W9F2S0</accession>
<dbReference type="Gene3D" id="3.30.559.10">
    <property type="entry name" value="Chloramphenicol acetyltransferase-like domain"/>
    <property type="match status" value="2"/>
</dbReference>